<proteinExistence type="inferred from homology"/>
<protein>
    <submittedName>
        <fullName evidence="3">Alpha-glucoside transport system substrate-binding protein</fullName>
    </submittedName>
</protein>
<dbReference type="InterPro" id="IPR006059">
    <property type="entry name" value="SBP"/>
</dbReference>
<evidence type="ECO:0000256" key="2">
    <source>
        <dbReference type="ARBA" id="ARBA00022448"/>
    </source>
</evidence>
<evidence type="ECO:0000313" key="4">
    <source>
        <dbReference type="Proteomes" id="UP000199494"/>
    </source>
</evidence>
<dbReference type="EMBL" id="FMZE01000001">
    <property type="protein sequence ID" value="SDC29487.1"/>
    <property type="molecule type" value="Genomic_DNA"/>
</dbReference>
<organism evidence="3 4">
    <name type="scientific">Prauserella marina</name>
    <dbReference type="NCBI Taxonomy" id="530584"/>
    <lineage>
        <taxon>Bacteria</taxon>
        <taxon>Bacillati</taxon>
        <taxon>Actinomycetota</taxon>
        <taxon>Actinomycetes</taxon>
        <taxon>Pseudonocardiales</taxon>
        <taxon>Pseudonocardiaceae</taxon>
        <taxon>Prauserella</taxon>
    </lineage>
</organism>
<dbReference type="Pfam" id="PF01547">
    <property type="entry name" value="SBP_bac_1"/>
    <property type="match status" value="1"/>
</dbReference>
<evidence type="ECO:0000256" key="1">
    <source>
        <dbReference type="ARBA" id="ARBA00008520"/>
    </source>
</evidence>
<dbReference type="InterPro" id="IPR050490">
    <property type="entry name" value="Bact_solute-bd_prot1"/>
</dbReference>
<keyword evidence="4" id="KW-1185">Reference proteome</keyword>
<reference evidence="3 4" key="1">
    <citation type="submission" date="2016-10" db="EMBL/GenBank/DDBJ databases">
        <authorList>
            <person name="de Groot N.N."/>
        </authorList>
    </citation>
    <scope>NUCLEOTIDE SEQUENCE [LARGE SCALE GENOMIC DNA]</scope>
    <source>
        <strain evidence="3 4">CGMCC 4.5506</strain>
    </source>
</reference>
<sequence>MKTARTAVLLVLLALLTQVSACTTAERVTIIGPWTGTEEAAFRAVLDEFERETGIGYDYLGTRSLSPVLAADVQQGTPPDIAILSSPNELVNYQRQGALRQLPELEDELRSAYSPQWLQLAQAGTERPYAVVVKAALKGLVWFNPNVLTGPVPRTWNQLVSLTDAAAAEGRTPWCMGMGAMSATGFPGSDWIEDILLRRYGPETYQRWVTGDLPWTAPEVRESWIAWGELILGDGAVHGGRGGSLLTNYTTANDTMFAADPGCFLEHQGSYVVNDYRSKGARFDFFPTPGPSGPGDAWLVSADLATMFRDTPAARELMRFLASAEGQRIWPEADRGAVFTVRQDVAATTGSDAVTRNVARIISTAKVLCYDASDLMPTAVTNAFHRAALGYLADPGRLDQLLAELERIRTGVSAQDWANVVCGR</sequence>
<dbReference type="Gene3D" id="3.40.190.10">
    <property type="entry name" value="Periplasmic binding protein-like II"/>
    <property type="match status" value="2"/>
</dbReference>
<dbReference type="RefSeq" id="WP_091798065.1">
    <property type="nucleotide sequence ID" value="NZ_CP016353.1"/>
</dbReference>
<comment type="similarity">
    <text evidence="1">Belongs to the bacterial solute-binding protein 1 family.</text>
</comment>
<dbReference type="KEGG" id="pmad:BAY61_13995"/>
<name>A0A222VQB5_9PSEU</name>
<dbReference type="SUPFAM" id="SSF53850">
    <property type="entry name" value="Periplasmic binding protein-like II"/>
    <property type="match status" value="1"/>
</dbReference>
<evidence type="ECO:0000313" key="3">
    <source>
        <dbReference type="EMBL" id="SDC29487.1"/>
    </source>
</evidence>
<dbReference type="PANTHER" id="PTHR43649:SF29">
    <property type="entry name" value="OSMOPROTECTIVE COMPOUNDS-BINDING PROTEIN GGTB"/>
    <property type="match status" value="1"/>
</dbReference>
<dbReference type="STRING" id="530584.SAMN05421630_1011181"/>
<accession>A0A222VQB5</accession>
<gene>
    <name evidence="3" type="ORF">SAMN05421630_1011181</name>
</gene>
<dbReference type="OrthoDB" id="8663148at2"/>
<dbReference type="AlphaFoldDB" id="A0A222VQB5"/>
<dbReference type="PANTHER" id="PTHR43649">
    <property type="entry name" value="ARABINOSE-BINDING PROTEIN-RELATED"/>
    <property type="match status" value="1"/>
</dbReference>
<keyword evidence="2" id="KW-0813">Transport</keyword>
<dbReference type="Proteomes" id="UP000199494">
    <property type="component" value="Unassembled WGS sequence"/>
</dbReference>